<reference evidence="1" key="1">
    <citation type="journal article" date="2014" name="Front. Microbiol.">
        <title>High frequency of phylogenetically diverse reductive dehalogenase-homologous genes in deep subseafloor sedimentary metagenomes.</title>
        <authorList>
            <person name="Kawai M."/>
            <person name="Futagami T."/>
            <person name="Toyoda A."/>
            <person name="Takaki Y."/>
            <person name="Nishi S."/>
            <person name="Hori S."/>
            <person name="Arai W."/>
            <person name="Tsubouchi T."/>
            <person name="Morono Y."/>
            <person name="Uchiyama I."/>
            <person name="Ito T."/>
            <person name="Fujiyama A."/>
            <person name="Inagaki F."/>
            <person name="Takami H."/>
        </authorList>
    </citation>
    <scope>NUCLEOTIDE SEQUENCE</scope>
    <source>
        <strain evidence="1">Expedition CK06-06</strain>
    </source>
</reference>
<name>X1DU73_9ZZZZ</name>
<comment type="caution">
    <text evidence="1">The sequence shown here is derived from an EMBL/GenBank/DDBJ whole genome shotgun (WGS) entry which is preliminary data.</text>
</comment>
<accession>X1DU73</accession>
<dbReference type="Gene3D" id="2.160.20.80">
    <property type="entry name" value="E3 ubiquitin-protein ligase SopA"/>
    <property type="match status" value="1"/>
</dbReference>
<proteinExistence type="predicted"/>
<gene>
    <name evidence="1" type="ORF">S01H4_61145</name>
</gene>
<dbReference type="InterPro" id="IPR001646">
    <property type="entry name" value="5peptide_repeat"/>
</dbReference>
<feature type="non-terminal residue" evidence="1">
    <location>
        <position position="1"/>
    </location>
</feature>
<evidence type="ECO:0008006" key="2">
    <source>
        <dbReference type="Google" id="ProtNLM"/>
    </source>
</evidence>
<sequence>RTAAVLSDAVLTLVNLIGANLNGVRSGGITYIAPPILPTDWISTNGYLIGPGAVLTNADLTGANLTGADLTGATLIGATLTGATGAAQYTSTTTLPAGFDPVAAGWTLIS</sequence>
<dbReference type="Pfam" id="PF00805">
    <property type="entry name" value="Pentapeptide"/>
    <property type="match status" value="2"/>
</dbReference>
<protein>
    <recommendedName>
        <fullName evidence="2">Pentapeptide repeat-containing protein</fullName>
    </recommendedName>
</protein>
<dbReference type="AlphaFoldDB" id="X1DU73"/>
<evidence type="ECO:0000313" key="1">
    <source>
        <dbReference type="EMBL" id="GAH08494.1"/>
    </source>
</evidence>
<dbReference type="SUPFAM" id="SSF141571">
    <property type="entry name" value="Pentapeptide repeat-like"/>
    <property type="match status" value="1"/>
</dbReference>
<dbReference type="EMBL" id="BART01036195">
    <property type="protein sequence ID" value="GAH08494.1"/>
    <property type="molecule type" value="Genomic_DNA"/>
</dbReference>
<organism evidence="1">
    <name type="scientific">marine sediment metagenome</name>
    <dbReference type="NCBI Taxonomy" id="412755"/>
    <lineage>
        <taxon>unclassified sequences</taxon>
        <taxon>metagenomes</taxon>
        <taxon>ecological metagenomes</taxon>
    </lineage>
</organism>